<reference evidence="2 3" key="1">
    <citation type="submission" date="2020-04" db="EMBL/GenBank/DDBJ databases">
        <authorList>
            <person name="Wallbank WR R."/>
            <person name="Pardo Diaz C."/>
            <person name="Kozak K."/>
            <person name="Martin S."/>
            <person name="Jiggins C."/>
            <person name="Moest M."/>
            <person name="Warren A I."/>
            <person name="Byers J.R.P. K."/>
            <person name="Montejo-Kovacevich G."/>
            <person name="Yen C E."/>
        </authorList>
    </citation>
    <scope>NUCLEOTIDE SEQUENCE [LARGE SCALE GENOMIC DNA]</scope>
</reference>
<dbReference type="AlphaFoldDB" id="A0A8S1A2P9"/>
<evidence type="ECO:0000256" key="1">
    <source>
        <dbReference type="SAM" id="SignalP"/>
    </source>
</evidence>
<dbReference type="EMBL" id="CADEBD010000309">
    <property type="protein sequence ID" value="CAB3240171.1"/>
    <property type="molecule type" value="Genomic_DNA"/>
</dbReference>
<dbReference type="Gene3D" id="4.10.410.10">
    <property type="entry name" value="Pancreatic trypsin inhibitor Kunitz domain"/>
    <property type="match status" value="1"/>
</dbReference>
<dbReference type="SUPFAM" id="SSF57362">
    <property type="entry name" value="BPTI-like"/>
    <property type="match status" value="1"/>
</dbReference>
<evidence type="ECO:0008006" key="4">
    <source>
        <dbReference type="Google" id="ProtNLM"/>
    </source>
</evidence>
<sequence>MKVICFISVLSLLCHCNALDYRLCQELPKEKHCLIEYPVRYRWPHQLRYVFNWYTKSCFEIRWSKHCQTLATPSSTNNFPSERECQIECGGWA</sequence>
<evidence type="ECO:0000313" key="3">
    <source>
        <dbReference type="Proteomes" id="UP000494256"/>
    </source>
</evidence>
<organism evidence="2 3">
    <name type="scientific">Arctia plantaginis</name>
    <name type="common">Wood tiger moth</name>
    <name type="synonym">Phalaena plantaginis</name>
    <dbReference type="NCBI Taxonomy" id="874455"/>
    <lineage>
        <taxon>Eukaryota</taxon>
        <taxon>Metazoa</taxon>
        <taxon>Ecdysozoa</taxon>
        <taxon>Arthropoda</taxon>
        <taxon>Hexapoda</taxon>
        <taxon>Insecta</taxon>
        <taxon>Pterygota</taxon>
        <taxon>Neoptera</taxon>
        <taxon>Endopterygota</taxon>
        <taxon>Lepidoptera</taxon>
        <taxon>Glossata</taxon>
        <taxon>Ditrysia</taxon>
        <taxon>Noctuoidea</taxon>
        <taxon>Erebidae</taxon>
        <taxon>Arctiinae</taxon>
        <taxon>Arctia</taxon>
    </lineage>
</organism>
<dbReference type="InterPro" id="IPR036880">
    <property type="entry name" value="Kunitz_BPTI_sf"/>
</dbReference>
<gene>
    <name evidence="2" type="ORF">APLA_LOCUS8884</name>
</gene>
<proteinExistence type="predicted"/>
<evidence type="ECO:0000313" key="2">
    <source>
        <dbReference type="EMBL" id="CAB3240171.1"/>
    </source>
</evidence>
<feature type="chain" id="PRO_5035938185" description="BPTI/Kunitz inhibitor domain-containing protein" evidence="1">
    <location>
        <begin position="19"/>
        <end position="93"/>
    </location>
</feature>
<feature type="signal peptide" evidence="1">
    <location>
        <begin position="1"/>
        <end position="18"/>
    </location>
</feature>
<dbReference type="OrthoDB" id="2430314at2759"/>
<dbReference type="GO" id="GO:0004867">
    <property type="term" value="F:serine-type endopeptidase inhibitor activity"/>
    <property type="evidence" value="ECO:0007669"/>
    <property type="project" value="InterPro"/>
</dbReference>
<comment type="caution">
    <text evidence="2">The sequence shown here is derived from an EMBL/GenBank/DDBJ whole genome shotgun (WGS) entry which is preliminary data.</text>
</comment>
<name>A0A8S1A2P9_ARCPL</name>
<keyword evidence="1" id="KW-0732">Signal</keyword>
<protein>
    <recommendedName>
        <fullName evidence="4">BPTI/Kunitz inhibitor domain-containing protein</fullName>
    </recommendedName>
</protein>
<dbReference type="Proteomes" id="UP000494256">
    <property type="component" value="Unassembled WGS sequence"/>
</dbReference>
<accession>A0A8S1A2P9</accession>